<dbReference type="PANTHER" id="PTHR31362:SF0">
    <property type="entry name" value="EXOSTOSIN DOMAIN-CONTAINING PROTEIN-RELATED"/>
    <property type="match status" value="1"/>
</dbReference>
<feature type="transmembrane region" description="Helical" evidence="1">
    <location>
        <begin position="48"/>
        <end position="65"/>
    </location>
</feature>
<evidence type="ECO:0000313" key="2">
    <source>
        <dbReference type="EMBL" id="KAG2096534.1"/>
    </source>
</evidence>
<reference evidence="2" key="1">
    <citation type="journal article" date="2020" name="New Phytol.">
        <title>Comparative genomics reveals dynamic genome evolution in host specialist ectomycorrhizal fungi.</title>
        <authorList>
            <person name="Lofgren L.A."/>
            <person name="Nguyen N.H."/>
            <person name="Vilgalys R."/>
            <person name="Ruytinx J."/>
            <person name="Liao H.L."/>
            <person name="Branco S."/>
            <person name="Kuo A."/>
            <person name="LaButti K."/>
            <person name="Lipzen A."/>
            <person name="Andreopoulos W."/>
            <person name="Pangilinan J."/>
            <person name="Riley R."/>
            <person name="Hundley H."/>
            <person name="Na H."/>
            <person name="Barry K."/>
            <person name="Grigoriev I.V."/>
            <person name="Stajich J.E."/>
            <person name="Kennedy P.G."/>
        </authorList>
    </citation>
    <scope>NUCLEOTIDE SEQUENCE</scope>
    <source>
        <strain evidence="2">FC423</strain>
    </source>
</reference>
<dbReference type="AlphaFoldDB" id="A0A9P7EY36"/>
<name>A0A9P7EY36_9AGAM</name>
<dbReference type="PANTHER" id="PTHR31362">
    <property type="entry name" value="GLYCOSYLTRANSFERASE STELLO1-RELATED"/>
    <property type="match status" value="1"/>
</dbReference>
<keyword evidence="1" id="KW-0812">Transmembrane</keyword>
<evidence type="ECO:0000313" key="3">
    <source>
        <dbReference type="Proteomes" id="UP000823399"/>
    </source>
</evidence>
<keyword evidence="3" id="KW-1185">Reference proteome</keyword>
<keyword evidence="1" id="KW-0472">Membrane</keyword>
<dbReference type="OrthoDB" id="408493at2759"/>
<organism evidence="2 3">
    <name type="scientific">Suillus discolor</name>
    <dbReference type="NCBI Taxonomy" id="1912936"/>
    <lineage>
        <taxon>Eukaryota</taxon>
        <taxon>Fungi</taxon>
        <taxon>Dikarya</taxon>
        <taxon>Basidiomycota</taxon>
        <taxon>Agaricomycotina</taxon>
        <taxon>Agaricomycetes</taxon>
        <taxon>Agaricomycetidae</taxon>
        <taxon>Boletales</taxon>
        <taxon>Suillineae</taxon>
        <taxon>Suillaceae</taxon>
        <taxon>Suillus</taxon>
    </lineage>
</organism>
<keyword evidence="1" id="KW-1133">Transmembrane helix</keyword>
<dbReference type="RefSeq" id="XP_041288257.1">
    <property type="nucleotide sequence ID" value="XM_041439964.1"/>
</dbReference>
<dbReference type="GeneID" id="64702223"/>
<proteinExistence type="predicted"/>
<comment type="caution">
    <text evidence="2">The sequence shown here is derived from an EMBL/GenBank/DDBJ whole genome shotgun (WGS) entry which is preliminary data.</text>
</comment>
<dbReference type="EMBL" id="JABBWM010000069">
    <property type="protein sequence ID" value="KAG2096534.1"/>
    <property type="molecule type" value="Genomic_DNA"/>
</dbReference>
<evidence type="ECO:0000256" key="1">
    <source>
        <dbReference type="SAM" id="Phobius"/>
    </source>
</evidence>
<dbReference type="InterPro" id="IPR005049">
    <property type="entry name" value="STL-like"/>
</dbReference>
<accession>A0A9P7EY36</accession>
<dbReference type="Proteomes" id="UP000823399">
    <property type="component" value="Unassembled WGS sequence"/>
</dbReference>
<feature type="transmembrane region" description="Helical" evidence="1">
    <location>
        <begin position="103"/>
        <end position="125"/>
    </location>
</feature>
<sequence>MFRVAFLGTGSHGFGSHADPIALALSCLSEAGRDIFALYAIYCFLNEPGVFIGCFLTLTAAGIYVSSIRQTTEEDVESECVTRVGKLHRWPALKLIQKIKPRYPVVFVFAAVLVGYMLFVSFTMIHENEWTTHTPEPQWGFTSELESKPGDCHRRPLLFHSHRKTLENYDRFNNILLIVFFSHARYGANLDYHREVYSDYFPNIFYIGPASREDSGFDHSYDVFVDSYHSDEDLTDPSYYKMAGRMAHHMLYTALQEQDCYDGYLWVPFDTLLNIPRLEKFDREFFWYHSPWGLPVFNPAQDNNLSLGLHAPPVNVSPDPSINLTETWRGWGSDWCDPHVGVGVCMEAFWKVPVHLRERLAAFTNGETRLIGGSADTMYIPGRHRRIFMEVLSLFLETTCFLEIAVPTTLHLVAPRHEPILFVDHWWIYQPPFNASFVRQKWEEGYEVDTFHTFHWGERDGDNVWRANYENVVDIRRLLRESAERQQVVFPVR</sequence>
<gene>
    <name evidence="2" type="ORF">F5147DRAFT_747588</name>
</gene>
<protein>
    <submittedName>
        <fullName evidence="2">Uncharacterized protein</fullName>
    </submittedName>
</protein>